<proteinExistence type="predicted"/>
<gene>
    <name evidence="1" type="primary">AVEN_261800_1</name>
    <name evidence="1" type="ORF">NPIL_136991</name>
</gene>
<keyword evidence="2" id="KW-1185">Reference proteome</keyword>
<accession>A0A8X6NHG8</accession>
<reference evidence="1" key="1">
    <citation type="submission" date="2020-08" db="EMBL/GenBank/DDBJ databases">
        <title>Multicomponent nature underlies the extraordinary mechanical properties of spider dragline silk.</title>
        <authorList>
            <person name="Kono N."/>
            <person name="Nakamura H."/>
            <person name="Mori M."/>
            <person name="Yoshida Y."/>
            <person name="Ohtoshi R."/>
            <person name="Malay A.D."/>
            <person name="Moran D.A.P."/>
            <person name="Tomita M."/>
            <person name="Numata K."/>
            <person name="Arakawa K."/>
        </authorList>
    </citation>
    <scope>NUCLEOTIDE SEQUENCE</scope>
</reference>
<evidence type="ECO:0000313" key="1">
    <source>
        <dbReference type="EMBL" id="GFT14672.1"/>
    </source>
</evidence>
<name>A0A8X6NHG8_NEPPI</name>
<evidence type="ECO:0000313" key="2">
    <source>
        <dbReference type="Proteomes" id="UP000887013"/>
    </source>
</evidence>
<dbReference type="Proteomes" id="UP000887013">
    <property type="component" value="Unassembled WGS sequence"/>
</dbReference>
<dbReference type="EMBL" id="BMAW01009582">
    <property type="protein sequence ID" value="GFT14672.1"/>
    <property type="molecule type" value="Genomic_DNA"/>
</dbReference>
<comment type="caution">
    <text evidence="1">The sequence shown here is derived from an EMBL/GenBank/DDBJ whole genome shotgun (WGS) entry which is preliminary data.</text>
</comment>
<organism evidence="1 2">
    <name type="scientific">Nephila pilipes</name>
    <name type="common">Giant wood spider</name>
    <name type="synonym">Nephila maculata</name>
    <dbReference type="NCBI Taxonomy" id="299642"/>
    <lineage>
        <taxon>Eukaryota</taxon>
        <taxon>Metazoa</taxon>
        <taxon>Ecdysozoa</taxon>
        <taxon>Arthropoda</taxon>
        <taxon>Chelicerata</taxon>
        <taxon>Arachnida</taxon>
        <taxon>Araneae</taxon>
        <taxon>Araneomorphae</taxon>
        <taxon>Entelegynae</taxon>
        <taxon>Araneoidea</taxon>
        <taxon>Nephilidae</taxon>
        <taxon>Nephila</taxon>
    </lineage>
</organism>
<dbReference type="AlphaFoldDB" id="A0A8X6NHG8"/>
<sequence>MSRKYVCVLDMDETLGFSAGETFHVRPKFQCLINFLKVVEADIILCLGSDDYVRRVASAHIRDMYQEPIFLMAVDDKVSENMDEQYDLCIYIPPYTKVNSCDKELLLVCEKMINGIAELSP</sequence>
<protein>
    <submittedName>
        <fullName evidence="1">FCP1 homology domain-containing protein</fullName>
    </submittedName>
</protein>
<dbReference type="OrthoDB" id="6408731at2759"/>